<keyword evidence="10" id="KW-1185">Reference proteome</keyword>
<feature type="transmembrane region" description="Helical" evidence="8">
    <location>
        <begin position="36"/>
        <end position="53"/>
    </location>
</feature>
<accession>A0ABU7ANF2</accession>
<comment type="subcellular location">
    <subcellularLocation>
        <location evidence="1">Membrane</location>
        <topology evidence="1">Multi-pass membrane protein</topology>
    </subcellularLocation>
</comment>
<evidence type="ECO:0000256" key="2">
    <source>
        <dbReference type="ARBA" id="ARBA00022448"/>
    </source>
</evidence>
<proteinExistence type="inferred from homology"/>
<evidence type="ECO:0000256" key="1">
    <source>
        <dbReference type="ARBA" id="ARBA00004141"/>
    </source>
</evidence>
<dbReference type="InterPro" id="IPR037272">
    <property type="entry name" value="SNS_sf"/>
</dbReference>
<evidence type="ECO:0000256" key="6">
    <source>
        <dbReference type="RuleBase" id="RU003732"/>
    </source>
</evidence>
<dbReference type="PANTHER" id="PTHR11616">
    <property type="entry name" value="SODIUM/CHLORIDE DEPENDENT TRANSPORTER"/>
    <property type="match status" value="1"/>
</dbReference>
<keyword evidence="3 6" id="KW-0812">Transmembrane</keyword>
<feature type="transmembrane region" description="Helical" evidence="8">
    <location>
        <begin position="65"/>
        <end position="85"/>
    </location>
</feature>
<evidence type="ECO:0000256" key="5">
    <source>
        <dbReference type="ARBA" id="ARBA00023136"/>
    </source>
</evidence>
<dbReference type="InterPro" id="IPR000175">
    <property type="entry name" value="Na/ntran_symport"/>
</dbReference>
<dbReference type="PROSITE" id="PS50267">
    <property type="entry name" value="NA_NEUROTRAN_SYMP_3"/>
    <property type="match status" value="1"/>
</dbReference>
<evidence type="ECO:0000256" key="3">
    <source>
        <dbReference type="ARBA" id="ARBA00022692"/>
    </source>
</evidence>
<feature type="region of interest" description="Disordered" evidence="7">
    <location>
        <begin position="1"/>
        <end position="24"/>
    </location>
</feature>
<evidence type="ECO:0000256" key="8">
    <source>
        <dbReference type="SAM" id="Phobius"/>
    </source>
</evidence>
<evidence type="ECO:0000313" key="9">
    <source>
        <dbReference type="EMBL" id="MED6238975.1"/>
    </source>
</evidence>
<dbReference type="SUPFAM" id="SSF161070">
    <property type="entry name" value="SNF-like"/>
    <property type="match status" value="1"/>
</dbReference>
<comment type="caution">
    <text evidence="9">The sequence shown here is derived from an EMBL/GenBank/DDBJ whole genome shotgun (WGS) entry which is preliminary data.</text>
</comment>
<protein>
    <recommendedName>
        <fullName evidence="6">Transporter</fullName>
    </recommendedName>
</protein>
<dbReference type="PANTHER" id="PTHR11616:SF277">
    <property type="entry name" value="TRANSPORTER"/>
    <property type="match status" value="1"/>
</dbReference>
<dbReference type="Pfam" id="PF00209">
    <property type="entry name" value="SNF"/>
    <property type="match status" value="1"/>
</dbReference>
<reference evidence="9 10" key="1">
    <citation type="submission" date="2021-07" db="EMBL/GenBank/DDBJ databases">
        <authorList>
            <person name="Palmer J.M."/>
        </authorList>
    </citation>
    <scope>NUCLEOTIDE SEQUENCE [LARGE SCALE GENOMIC DNA]</scope>
    <source>
        <strain evidence="9 10">AT_MEX2019</strain>
        <tissue evidence="9">Muscle</tissue>
    </source>
</reference>
<dbReference type="PRINTS" id="PR00176">
    <property type="entry name" value="NANEUSMPORT"/>
</dbReference>
<evidence type="ECO:0000313" key="10">
    <source>
        <dbReference type="Proteomes" id="UP001345963"/>
    </source>
</evidence>
<organism evidence="9 10">
    <name type="scientific">Ataeniobius toweri</name>
    <dbReference type="NCBI Taxonomy" id="208326"/>
    <lineage>
        <taxon>Eukaryota</taxon>
        <taxon>Metazoa</taxon>
        <taxon>Chordata</taxon>
        <taxon>Craniata</taxon>
        <taxon>Vertebrata</taxon>
        <taxon>Euteleostomi</taxon>
        <taxon>Actinopterygii</taxon>
        <taxon>Neopterygii</taxon>
        <taxon>Teleostei</taxon>
        <taxon>Neoteleostei</taxon>
        <taxon>Acanthomorphata</taxon>
        <taxon>Ovalentaria</taxon>
        <taxon>Atherinomorphae</taxon>
        <taxon>Cyprinodontiformes</taxon>
        <taxon>Goodeidae</taxon>
        <taxon>Ataeniobius</taxon>
    </lineage>
</organism>
<dbReference type="EMBL" id="JAHUTI010020681">
    <property type="protein sequence ID" value="MED6238975.1"/>
    <property type="molecule type" value="Genomic_DNA"/>
</dbReference>
<evidence type="ECO:0000256" key="4">
    <source>
        <dbReference type="ARBA" id="ARBA00022989"/>
    </source>
</evidence>
<keyword evidence="6" id="KW-0769">Symport</keyword>
<name>A0ABU7ANF2_9TELE</name>
<feature type="transmembrane region" description="Helical" evidence="8">
    <location>
        <begin position="118"/>
        <end position="138"/>
    </location>
</feature>
<dbReference type="Proteomes" id="UP001345963">
    <property type="component" value="Unassembled WGS sequence"/>
</dbReference>
<comment type="similarity">
    <text evidence="6">Belongs to the sodium:neurotransmitter symporter (SNF) (TC 2.A.22) family.</text>
</comment>
<evidence type="ECO:0000256" key="7">
    <source>
        <dbReference type="SAM" id="MobiDB-lite"/>
    </source>
</evidence>
<keyword evidence="2 6" id="KW-0813">Transport</keyword>
<gene>
    <name evidence="9" type="ORF">ATANTOWER_000146</name>
</gene>
<keyword evidence="4 8" id="KW-1133">Transmembrane helix</keyword>
<keyword evidence="5 8" id="KW-0472">Membrane</keyword>
<sequence>MEGEFVKGNSVDGSIQGGASGKKSPLLDRGQWANKLEFLLAVAGTLVGLGNLWRFPYLCYKNGGGAFLIPYVLFLLACGIPMFLLETAMGQYTSQGCITCWRHFCPLFEGIGFATQVVIAYAAVSYIVIQAWAFFYLFSSFSAELPWASCRNSWNTESCVEFDKKNMSSNWTAAANATTPATEFWDLQSLQNESTKKSRLGQKLLFCWG</sequence>
<dbReference type="PROSITE" id="PS00610">
    <property type="entry name" value="NA_NEUROTRAN_SYMP_1"/>
    <property type="match status" value="1"/>
</dbReference>
<dbReference type="PROSITE" id="PS00754">
    <property type="entry name" value="NA_NEUROTRAN_SYMP_2"/>
    <property type="match status" value="1"/>
</dbReference>